<evidence type="ECO:0000256" key="2">
    <source>
        <dbReference type="ARBA" id="ARBA00022803"/>
    </source>
</evidence>
<dbReference type="EMBL" id="JAAIVB010000065">
    <property type="protein sequence ID" value="NEX63037.1"/>
    <property type="molecule type" value="Genomic_DNA"/>
</dbReference>
<keyword evidence="4" id="KW-1185">Reference proteome</keyword>
<dbReference type="SMART" id="SM00028">
    <property type="entry name" value="TPR"/>
    <property type="match status" value="5"/>
</dbReference>
<evidence type="ECO:0000313" key="3">
    <source>
        <dbReference type="EMBL" id="NEX63037.1"/>
    </source>
</evidence>
<proteinExistence type="predicted"/>
<dbReference type="InterPro" id="IPR011990">
    <property type="entry name" value="TPR-like_helical_dom_sf"/>
</dbReference>
<comment type="caution">
    <text evidence="3">The sequence shown here is derived from an EMBL/GenBank/DDBJ whole genome shotgun (WGS) entry which is preliminary data.</text>
</comment>
<evidence type="ECO:0000313" key="4">
    <source>
        <dbReference type="Proteomes" id="UP000482155"/>
    </source>
</evidence>
<sequence length="402" mass="42815">MTIDTSLDTSLRRLAGTPGQLDLQHAAAGELDRLAIYLAQDPDNKGLLARLIDTAIAAGLHDRAQQTLHEALARLPDDDFFLHRQGKLLLATGKWREAVAVLEPLLLRHEDPVIRHHLASAQAKLGLLEQACAVLAPVVAQPEAGPEAVTLAIHAHHGLKQVRTAVEIAEQHADRLGGHPGFLGTAALACLDHEDLDQAFRFAAAVLALDPASAQAHAVLGTLALGEADGERAEAHFLQAQASLPDDGRIWSGLGTASLLAHRLEQAEERLARAVHRLPDHIGTWHALAWCHLLLGKRQAAHVCFEQALALDRNFAESHGGIAVVLASEGRHGEAADFARTALRLDADCISARYARAIILGEAGNGQDVGQMVRRLLAGRRSGSGQALADLVLSRSARAGHG</sequence>
<dbReference type="SUPFAM" id="SSF48452">
    <property type="entry name" value="TPR-like"/>
    <property type="match status" value="1"/>
</dbReference>
<accession>A0A6B3SQJ6</accession>
<dbReference type="Gene3D" id="1.25.40.10">
    <property type="entry name" value="Tetratricopeptide repeat domain"/>
    <property type="match status" value="1"/>
</dbReference>
<protein>
    <submittedName>
        <fullName evidence="3">Tetratricopeptide repeat protein</fullName>
    </submittedName>
</protein>
<dbReference type="Proteomes" id="UP000482155">
    <property type="component" value="Unassembled WGS sequence"/>
</dbReference>
<dbReference type="Pfam" id="PF13432">
    <property type="entry name" value="TPR_16"/>
    <property type="match status" value="2"/>
</dbReference>
<keyword evidence="1" id="KW-0677">Repeat</keyword>
<keyword evidence="2" id="KW-0802">TPR repeat</keyword>
<dbReference type="PANTHER" id="PTHR12558">
    <property type="entry name" value="CELL DIVISION CYCLE 16,23,27"/>
    <property type="match status" value="1"/>
</dbReference>
<reference evidence="3 4" key="1">
    <citation type="submission" date="2020-02" db="EMBL/GenBank/DDBJ databases">
        <authorList>
            <person name="Kim M.K."/>
        </authorList>
    </citation>
    <scope>NUCLEOTIDE SEQUENCE [LARGE SCALE GENOMIC DNA]</scope>
    <source>
        <strain evidence="3 4">17J57-3</strain>
    </source>
</reference>
<dbReference type="Pfam" id="PF07719">
    <property type="entry name" value="TPR_2"/>
    <property type="match status" value="1"/>
</dbReference>
<gene>
    <name evidence="3" type="ORF">G3574_18290</name>
</gene>
<dbReference type="RefSeq" id="WP_163966346.1">
    <property type="nucleotide sequence ID" value="NZ_JAAIVB010000065.1"/>
</dbReference>
<dbReference type="InterPro" id="IPR019734">
    <property type="entry name" value="TPR_rpt"/>
</dbReference>
<dbReference type="PANTHER" id="PTHR12558:SF33">
    <property type="entry name" value="BLL7664 PROTEIN"/>
    <property type="match status" value="1"/>
</dbReference>
<name>A0A6B3SQJ6_9BURK</name>
<organism evidence="3 4">
    <name type="scientific">Noviherbaspirillum galbum</name>
    <dbReference type="NCBI Taxonomy" id="2709383"/>
    <lineage>
        <taxon>Bacteria</taxon>
        <taxon>Pseudomonadati</taxon>
        <taxon>Pseudomonadota</taxon>
        <taxon>Betaproteobacteria</taxon>
        <taxon>Burkholderiales</taxon>
        <taxon>Oxalobacteraceae</taxon>
        <taxon>Noviherbaspirillum</taxon>
    </lineage>
</organism>
<dbReference type="AlphaFoldDB" id="A0A6B3SQJ6"/>
<evidence type="ECO:0000256" key="1">
    <source>
        <dbReference type="ARBA" id="ARBA00022737"/>
    </source>
</evidence>
<dbReference type="InterPro" id="IPR013105">
    <property type="entry name" value="TPR_2"/>
</dbReference>